<evidence type="ECO:0000313" key="3">
    <source>
        <dbReference type="Proteomes" id="UP000615446"/>
    </source>
</evidence>
<sequence>MIIWEVDCIYIILMLCGNTVIGQFIHEKDLKWIPYCGFENIKYLDKGGFGIVYKATWLENKKEVVLKCLNQLKSNMDLDEFLNEWKYHCQVINSNAIINVYGITKDPDTSKHMMIFKYLRKREIT</sequence>
<dbReference type="Pfam" id="PF07714">
    <property type="entry name" value="PK_Tyr_Ser-Thr"/>
    <property type="match status" value="1"/>
</dbReference>
<comment type="caution">
    <text evidence="2">The sequence shown here is derived from an EMBL/GenBank/DDBJ whole genome shotgun (WGS) entry which is preliminary data.</text>
</comment>
<dbReference type="GO" id="GO:0004672">
    <property type="term" value="F:protein kinase activity"/>
    <property type="evidence" value="ECO:0007669"/>
    <property type="project" value="InterPro"/>
</dbReference>
<proteinExistence type="predicted"/>
<keyword evidence="2" id="KW-0418">Kinase</keyword>
<dbReference type="EMBL" id="BLAL01000169">
    <property type="protein sequence ID" value="GES87709.1"/>
    <property type="molecule type" value="Genomic_DNA"/>
</dbReference>
<dbReference type="Proteomes" id="UP000615446">
    <property type="component" value="Unassembled WGS sequence"/>
</dbReference>
<dbReference type="OrthoDB" id="2409482at2759"/>
<dbReference type="InterPro" id="IPR000719">
    <property type="entry name" value="Prot_kinase_dom"/>
</dbReference>
<evidence type="ECO:0000313" key="2">
    <source>
        <dbReference type="EMBL" id="GES87709.1"/>
    </source>
</evidence>
<accession>A0A8H3QSP6</accession>
<dbReference type="SUPFAM" id="SSF56112">
    <property type="entry name" value="Protein kinase-like (PK-like)"/>
    <property type="match status" value="1"/>
</dbReference>
<evidence type="ECO:0000259" key="1">
    <source>
        <dbReference type="PROSITE" id="PS50011"/>
    </source>
</evidence>
<organism evidence="2 3">
    <name type="scientific">Rhizophagus clarus</name>
    <dbReference type="NCBI Taxonomy" id="94130"/>
    <lineage>
        <taxon>Eukaryota</taxon>
        <taxon>Fungi</taxon>
        <taxon>Fungi incertae sedis</taxon>
        <taxon>Mucoromycota</taxon>
        <taxon>Glomeromycotina</taxon>
        <taxon>Glomeromycetes</taxon>
        <taxon>Glomerales</taxon>
        <taxon>Glomeraceae</taxon>
        <taxon>Rhizophagus</taxon>
    </lineage>
</organism>
<dbReference type="Gene3D" id="1.10.510.10">
    <property type="entry name" value="Transferase(Phosphotransferase) domain 1"/>
    <property type="match status" value="1"/>
</dbReference>
<dbReference type="GO" id="GO:0005524">
    <property type="term" value="F:ATP binding"/>
    <property type="evidence" value="ECO:0007669"/>
    <property type="project" value="InterPro"/>
</dbReference>
<dbReference type="PROSITE" id="PS50011">
    <property type="entry name" value="PROTEIN_KINASE_DOM"/>
    <property type="match status" value="1"/>
</dbReference>
<keyword evidence="2" id="KW-0808">Transferase</keyword>
<reference evidence="2" key="1">
    <citation type="submission" date="2019-10" db="EMBL/GenBank/DDBJ databases">
        <title>Conservation and host-specific expression of non-tandemly repeated heterogenous ribosome RNA gene in arbuscular mycorrhizal fungi.</title>
        <authorList>
            <person name="Maeda T."/>
            <person name="Kobayashi Y."/>
            <person name="Nakagawa T."/>
            <person name="Ezawa T."/>
            <person name="Yamaguchi K."/>
            <person name="Bino T."/>
            <person name="Nishimoto Y."/>
            <person name="Shigenobu S."/>
            <person name="Kawaguchi M."/>
        </authorList>
    </citation>
    <scope>NUCLEOTIDE SEQUENCE</scope>
    <source>
        <strain evidence="2">HR1</strain>
    </source>
</reference>
<dbReference type="InterPro" id="IPR001245">
    <property type="entry name" value="Ser-Thr/Tyr_kinase_cat_dom"/>
</dbReference>
<name>A0A8H3QSP6_9GLOM</name>
<dbReference type="InterPro" id="IPR011009">
    <property type="entry name" value="Kinase-like_dom_sf"/>
</dbReference>
<feature type="domain" description="Protein kinase" evidence="1">
    <location>
        <begin position="38"/>
        <end position="125"/>
    </location>
</feature>
<dbReference type="AlphaFoldDB" id="A0A8H3QSP6"/>
<gene>
    <name evidence="2" type="ORF">RCL2_001469500</name>
</gene>
<protein>
    <submittedName>
        <fullName evidence="2">Kinase-like domain-containing protein</fullName>
    </submittedName>
</protein>